<dbReference type="Proteomes" id="UP000198280">
    <property type="component" value="Unassembled WGS sequence"/>
</dbReference>
<gene>
    <name evidence="1" type="ORF">SAMN05216252_12731</name>
</gene>
<name>A0A239MSN7_9ACTN</name>
<keyword evidence="2" id="KW-1185">Reference proteome</keyword>
<proteinExistence type="predicted"/>
<reference evidence="1 2" key="1">
    <citation type="submission" date="2017-06" db="EMBL/GenBank/DDBJ databases">
        <authorList>
            <person name="Kim H.J."/>
            <person name="Triplett B.A."/>
        </authorList>
    </citation>
    <scope>NUCLEOTIDE SEQUENCE [LARGE SCALE GENOMIC DNA]</scope>
    <source>
        <strain evidence="1 2">CGMCC 4.1858</strain>
    </source>
</reference>
<evidence type="ECO:0000313" key="2">
    <source>
        <dbReference type="Proteomes" id="UP000198280"/>
    </source>
</evidence>
<protein>
    <recommendedName>
        <fullName evidence="3">Fic family toxin-antitoxin system, toxin component</fullName>
    </recommendedName>
</protein>
<accession>A0A239MSN7</accession>
<dbReference type="OrthoDB" id="4295590at2"/>
<dbReference type="EMBL" id="FZOF01000027">
    <property type="protein sequence ID" value="SNT45751.1"/>
    <property type="molecule type" value="Genomic_DNA"/>
</dbReference>
<sequence length="123" mass="13409">MNLAVDLGWILSVASQAGEDDPAPDDFGVPLSAVERHKAQLFDRDVYDGPVARAAALAHSLGRLRWLERSNMTVAVAVTVAYLQAAGRQVKPTWDEVRALVDELRDEACTVQSVAALLREWPA</sequence>
<organism evidence="1 2">
    <name type="scientific">Actinacidiphila glaucinigra</name>
    <dbReference type="NCBI Taxonomy" id="235986"/>
    <lineage>
        <taxon>Bacteria</taxon>
        <taxon>Bacillati</taxon>
        <taxon>Actinomycetota</taxon>
        <taxon>Actinomycetes</taxon>
        <taxon>Kitasatosporales</taxon>
        <taxon>Streptomycetaceae</taxon>
        <taxon>Actinacidiphila</taxon>
    </lineage>
</organism>
<dbReference type="AlphaFoldDB" id="A0A239MSN7"/>
<evidence type="ECO:0008006" key="3">
    <source>
        <dbReference type="Google" id="ProtNLM"/>
    </source>
</evidence>
<evidence type="ECO:0000313" key="1">
    <source>
        <dbReference type="EMBL" id="SNT45751.1"/>
    </source>
</evidence>
<dbReference type="RefSeq" id="WP_089227988.1">
    <property type="nucleotide sequence ID" value="NZ_FZOF01000027.1"/>
</dbReference>